<accession>A0A380P810</accession>
<evidence type="ECO:0000259" key="1">
    <source>
        <dbReference type="Pfam" id="PF02541"/>
    </source>
</evidence>
<dbReference type="Proteomes" id="UP000254621">
    <property type="component" value="Unassembled WGS sequence"/>
</dbReference>
<evidence type="ECO:0000313" key="2">
    <source>
        <dbReference type="EMBL" id="SUP60964.1"/>
    </source>
</evidence>
<reference evidence="2 3" key="1">
    <citation type="submission" date="2018-06" db="EMBL/GenBank/DDBJ databases">
        <authorList>
            <consortium name="Pathogen Informatics"/>
            <person name="Doyle S."/>
        </authorList>
    </citation>
    <scope>NUCLEOTIDE SEQUENCE [LARGE SCALE GENOMIC DNA]</scope>
    <source>
        <strain evidence="2 3">NCTC13645</strain>
    </source>
</reference>
<dbReference type="SUPFAM" id="SSF53067">
    <property type="entry name" value="Actin-like ATPase domain"/>
    <property type="match status" value="1"/>
</dbReference>
<organism evidence="2 3">
    <name type="scientific">Weissella viridescens</name>
    <name type="common">Lactobacillus viridescens</name>
    <dbReference type="NCBI Taxonomy" id="1629"/>
    <lineage>
        <taxon>Bacteria</taxon>
        <taxon>Bacillati</taxon>
        <taxon>Bacillota</taxon>
        <taxon>Bacilli</taxon>
        <taxon>Lactobacillales</taxon>
        <taxon>Lactobacillaceae</taxon>
        <taxon>Weissella</taxon>
    </lineage>
</organism>
<gene>
    <name evidence="2" type="ORF">NCTC13645_02087</name>
</gene>
<dbReference type="EMBL" id="UHIV01000005">
    <property type="protein sequence ID" value="SUP60964.1"/>
    <property type="molecule type" value="Genomic_DNA"/>
</dbReference>
<evidence type="ECO:0000313" key="3">
    <source>
        <dbReference type="Proteomes" id="UP000254621"/>
    </source>
</evidence>
<sequence>MSTAEVLETFTELVHATRSEREAALGAEANRADIIVSGLLPLVTLIQETGAKEVIFSASGVREGLLQEYRMSLN</sequence>
<name>A0A380P810_WEIVI</name>
<feature type="domain" description="Ppx/GppA phosphatase N-terminal" evidence="1">
    <location>
        <begin position="4"/>
        <end position="68"/>
    </location>
</feature>
<proteinExistence type="predicted"/>
<dbReference type="InterPro" id="IPR043129">
    <property type="entry name" value="ATPase_NBD"/>
</dbReference>
<dbReference type="InterPro" id="IPR003695">
    <property type="entry name" value="Ppx_GppA_N"/>
</dbReference>
<dbReference type="Gene3D" id="3.30.420.150">
    <property type="entry name" value="Exopolyphosphatase. Domain 2"/>
    <property type="match status" value="1"/>
</dbReference>
<dbReference type="AlphaFoldDB" id="A0A380P810"/>
<dbReference type="Pfam" id="PF02541">
    <property type="entry name" value="Ppx-GppA"/>
    <property type="match status" value="1"/>
</dbReference>
<protein>
    <submittedName>
        <fullName evidence="2">Exopolyphosphatase</fullName>
    </submittedName>
</protein>